<dbReference type="PROSITE" id="PS50089">
    <property type="entry name" value="ZF_RING_2"/>
    <property type="match status" value="1"/>
</dbReference>
<evidence type="ECO:0000256" key="7">
    <source>
        <dbReference type="ARBA" id="ARBA00022833"/>
    </source>
</evidence>
<dbReference type="InterPro" id="IPR001841">
    <property type="entry name" value="Znf_RING"/>
</dbReference>
<dbReference type="Pfam" id="PF00270">
    <property type="entry name" value="DEAD"/>
    <property type="match status" value="1"/>
</dbReference>
<evidence type="ECO:0000256" key="9">
    <source>
        <dbReference type="ARBA" id="ARBA00023125"/>
    </source>
</evidence>
<keyword evidence="10" id="KW-0539">Nucleus</keyword>
<protein>
    <recommendedName>
        <fullName evidence="12">DNA 3'-5' helicase</fullName>
        <ecNumber evidence="12">5.6.2.4</ecNumber>
    </recommendedName>
</protein>
<dbReference type="InterPro" id="IPR013083">
    <property type="entry name" value="Znf_RING/FYVE/PHD"/>
</dbReference>
<dbReference type="GO" id="GO:0000724">
    <property type="term" value="P:double-strand break repair via homologous recombination"/>
    <property type="evidence" value="ECO:0007669"/>
    <property type="project" value="TreeGrafter"/>
</dbReference>
<dbReference type="InterPro" id="IPR004589">
    <property type="entry name" value="DNA_helicase_ATP-dep_RecQ"/>
</dbReference>
<keyword evidence="6 18" id="KW-0347">Helicase</keyword>
<dbReference type="GO" id="GO:0043138">
    <property type="term" value="F:3'-5' DNA helicase activity"/>
    <property type="evidence" value="ECO:0007669"/>
    <property type="project" value="UniProtKB-EC"/>
</dbReference>
<feature type="transmembrane region" description="Helical" evidence="14">
    <location>
        <begin position="1154"/>
        <end position="1174"/>
    </location>
</feature>
<proteinExistence type="inferred from homology"/>
<evidence type="ECO:0000259" key="17">
    <source>
        <dbReference type="PROSITE" id="PS51194"/>
    </source>
</evidence>
<keyword evidence="19" id="KW-1185">Reference proteome</keyword>
<feature type="transmembrane region" description="Helical" evidence="14">
    <location>
        <begin position="896"/>
        <end position="918"/>
    </location>
</feature>
<evidence type="ECO:0000256" key="1">
    <source>
        <dbReference type="ARBA" id="ARBA00004123"/>
    </source>
</evidence>
<evidence type="ECO:0000313" key="18">
    <source>
        <dbReference type="EMBL" id="OAF66993.1"/>
    </source>
</evidence>
<dbReference type="Gene3D" id="3.40.50.300">
    <property type="entry name" value="P-loop containing nucleotide triphosphate hydrolases"/>
    <property type="match status" value="2"/>
</dbReference>
<evidence type="ECO:0000259" key="16">
    <source>
        <dbReference type="PROSITE" id="PS51192"/>
    </source>
</evidence>
<dbReference type="EMBL" id="LWCA01000773">
    <property type="protein sequence ID" value="OAF66993.1"/>
    <property type="molecule type" value="Genomic_DNA"/>
</dbReference>
<evidence type="ECO:0000259" key="15">
    <source>
        <dbReference type="PROSITE" id="PS50089"/>
    </source>
</evidence>
<dbReference type="EC" id="5.6.2.4" evidence="12"/>
<evidence type="ECO:0000256" key="11">
    <source>
        <dbReference type="ARBA" id="ARBA00034617"/>
    </source>
</evidence>
<keyword evidence="3" id="KW-0547">Nucleotide-binding</keyword>
<dbReference type="Pfam" id="PF16124">
    <property type="entry name" value="RecQ_Zn_bind"/>
    <property type="match status" value="1"/>
</dbReference>
<dbReference type="PROSITE" id="PS51194">
    <property type="entry name" value="HELICASE_CTER"/>
    <property type="match status" value="1"/>
</dbReference>
<dbReference type="Pfam" id="PF00271">
    <property type="entry name" value="Helicase_C"/>
    <property type="match status" value="1"/>
</dbReference>
<dbReference type="InterPro" id="IPR013257">
    <property type="entry name" value="SRI"/>
</dbReference>
<evidence type="ECO:0000256" key="4">
    <source>
        <dbReference type="ARBA" id="ARBA00022771"/>
    </source>
</evidence>
<comment type="subcellular location">
    <subcellularLocation>
        <location evidence="1">Nucleus</location>
    </subcellularLocation>
</comment>
<evidence type="ECO:0000256" key="14">
    <source>
        <dbReference type="SAM" id="Phobius"/>
    </source>
</evidence>
<dbReference type="PROSITE" id="PS51192">
    <property type="entry name" value="HELICASE_ATP_BIND_1"/>
    <property type="match status" value="1"/>
</dbReference>
<dbReference type="GO" id="GO:0005524">
    <property type="term" value="F:ATP binding"/>
    <property type="evidence" value="ECO:0007669"/>
    <property type="project" value="UniProtKB-KW"/>
</dbReference>
<dbReference type="GO" id="GO:0005634">
    <property type="term" value="C:nucleus"/>
    <property type="evidence" value="ECO:0007669"/>
    <property type="project" value="TreeGrafter"/>
</dbReference>
<dbReference type="SMART" id="SM00490">
    <property type="entry name" value="HELICc"/>
    <property type="match status" value="1"/>
</dbReference>
<dbReference type="GO" id="GO:0005694">
    <property type="term" value="C:chromosome"/>
    <property type="evidence" value="ECO:0007669"/>
    <property type="project" value="InterPro"/>
</dbReference>
<dbReference type="CDD" id="cd17920">
    <property type="entry name" value="DEXHc_RecQ"/>
    <property type="match status" value="1"/>
</dbReference>
<keyword evidence="5" id="KW-0378">Hydrolase</keyword>
<dbReference type="InterPro" id="IPR002464">
    <property type="entry name" value="DNA/RNA_helicase_DEAH_CS"/>
</dbReference>
<sequence>MANDKFNQQILKKMKKYFGFSKYKSDIQREVIETICLDECNVLVSMHTGSGKSLCFQLPAIMKENKVTLVISPLLSLIQDQVSKLKEIGIMAESISSRKNKKESDDLIENLQTKCPEINILYITPERFSNKNFKKIINIMFINDTIGFVVVDEAHCVSQWGHDFREDYLTIGKTMDCFLQSFPERKIKMLAFTASANDRVNKDIIDILKMDNVKKFKSSTFRKNLTYDIVYKDLISDAWLDLKNFIKNFYTQYTQPSGIIYCRKRETCQEVAKFINKNLSGSMVSAAAYHSGLSTATRLKTQNNWSINKTKIVCATISFGMGIDKPDVRFIVHWNTPSSISSYYQESGRSGRDGKDSICRLYHSHKDKKALRFLLSATPKKFFKSTSTLDQKQHKIREFEDFVNFIESTECRHVQFSKYFDDVDIIEPCQNKCDVCLDFKKTNKTLSKFLAHISTPHQTIKMTKGGCQAQDADEYGIAGSMNKRKMSFLNKQQVDNSNEVASNLMFLRKELQRRAEFSVPGYILDNWENFDHIIECNSKKVKNLTSQARNVSFNQVLKAFEKNVESLDFSTLISRDILSAFVSIREFEIFSKSIDFHLYRTKITKLIISLNKSTTLKKCHEFVQLVLNESKIQSIDKIISNLDEDGDGSSVDTGDLIVHNSDSLKSTSDLCVINHGENQNSEPECMVKEIKDFNCTNVLKSINKVEFCNESLDFDEMTELLMDKNKKFVSPKKTLVKYTGLSENSDFVSASKILKREKSPLSDLIDKVETTPLKKDKCYLNVSFKAQSVTINTTMDQIEPFSKKIKTVGEPVILSKLGNLSKRSMNKQISKNHIVKIVVPCLSKYYSKRQFVNKKEFKSVAKMITDLFVYYSLDNEKDIDDINIDFMTKNKLKPHLSFGVILCCGIQLIGGGILYLFIKREKKFIDILKSLKLYDINNTLKNDILSNNGCIEYAAIRGSTGYLNDDSKNCDDYGNLVTLCKKVERNLQINSYLGFINTMDQVDYKYSCSGFDLVPMAPDHLFHKMTGWCNNIRVEIVSPRYSRLLKSSLPNVLEIAIDSSDDTEFKGKYTEMYEFLKKIVKLLFGYILIDTKKTIESLSINTNTIAIGKISATKHSDRLVMQPYQNLPYIIIPGVVTLSDVQNRFIRNNVKRNLFYLLCVSFSFTLFYLLNELYDDYMNHCRFRGLELSAVLTPDDVQNTPATSNLADINIIESQKCLICCTNYPNVLILNCRHLCLCINCVYMLPDPSKCPMCRSHVVKFMKVYLM</sequence>
<dbReference type="AlphaFoldDB" id="A0A177B044"/>
<evidence type="ECO:0000256" key="10">
    <source>
        <dbReference type="ARBA" id="ARBA00023242"/>
    </source>
</evidence>
<dbReference type="SUPFAM" id="SSF52540">
    <property type="entry name" value="P-loop containing nucleoside triphosphate hydrolases"/>
    <property type="match status" value="1"/>
</dbReference>
<dbReference type="Pfam" id="PF13920">
    <property type="entry name" value="zf-C3HC4_3"/>
    <property type="match status" value="1"/>
</dbReference>
<dbReference type="PROSITE" id="PS00690">
    <property type="entry name" value="DEAH_ATP_HELICASE"/>
    <property type="match status" value="1"/>
</dbReference>
<keyword evidence="14" id="KW-1133">Transmembrane helix</keyword>
<comment type="similarity">
    <text evidence="2">Belongs to the helicase family. RecQ subfamily.</text>
</comment>
<feature type="domain" description="RING-type" evidence="15">
    <location>
        <begin position="1217"/>
        <end position="1255"/>
    </location>
</feature>
<dbReference type="PANTHER" id="PTHR13710:SF152">
    <property type="entry name" value="ATP-DEPENDENT DNA HELICASE Q5"/>
    <property type="match status" value="1"/>
</dbReference>
<dbReference type="InterPro" id="IPR001650">
    <property type="entry name" value="Helicase_C-like"/>
</dbReference>
<evidence type="ECO:0000256" key="13">
    <source>
        <dbReference type="PROSITE-ProRule" id="PRU00175"/>
    </source>
</evidence>
<dbReference type="GO" id="GO:0016787">
    <property type="term" value="F:hydrolase activity"/>
    <property type="evidence" value="ECO:0007669"/>
    <property type="project" value="UniProtKB-KW"/>
</dbReference>
<comment type="catalytic activity">
    <reaction evidence="11">
        <text>Couples ATP hydrolysis with the unwinding of duplex DNA by translocating in the 3'-5' direction.</text>
        <dbReference type="EC" id="5.6.2.4"/>
    </reaction>
</comment>
<keyword evidence="4 13" id="KW-0479">Metal-binding</keyword>
<dbReference type="OrthoDB" id="10261556at2759"/>
<evidence type="ECO:0000256" key="3">
    <source>
        <dbReference type="ARBA" id="ARBA00022741"/>
    </source>
</evidence>
<keyword evidence="7" id="KW-0862">Zinc</keyword>
<evidence type="ECO:0000256" key="8">
    <source>
        <dbReference type="ARBA" id="ARBA00022840"/>
    </source>
</evidence>
<dbReference type="NCBIfam" id="TIGR00614">
    <property type="entry name" value="recQ_fam"/>
    <property type="match status" value="1"/>
</dbReference>
<dbReference type="SUPFAM" id="SSF57850">
    <property type="entry name" value="RING/U-box"/>
    <property type="match status" value="1"/>
</dbReference>
<keyword evidence="14" id="KW-0812">Transmembrane</keyword>
<dbReference type="InterPro" id="IPR014001">
    <property type="entry name" value="Helicase_ATP-bd"/>
</dbReference>
<dbReference type="InterPro" id="IPR032284">
    <property type="entry name" value="RecQ_Zn-bd"/>
</dbReference>
<keyword evidence="8" id="KW-0067">ATP-binding</keyword>
<keyword evidence="14" id="KW-0472">Membrane</keyword>
<evidence type="ECO:0000256" key="12">
    <source>
        <dbReference type="ARBA" id="ARBA00034808"/>
    </source>
</evidence>
<dbReference type="SMART" id="SM00487">
    <property type="entry name" value="DEXDc"/>
    <property type="match status" value="1"/>
</dbReference>
<feature type="domain" description="Helicase C-terminal" evidence="17">
    <location>
        <begin position="241"/>
        <end position="397"/>
    </location>
</feature>
<reference evidence="18 19" key="1">
    <citation type="submission" date="2016-04" db="EMBL/GenBank/DDBJ databases">
        <title>The genome of Intoshia linei affirms orthonectids as highly simplified spiralians.</title>
        <authorList>
            <person name="Mikhailov K.V."/>
            <person name="Slusarev G.S."/>
            <person name="Nikitin M.A."/>
            <person name="Logacheva M.D."/>
            <person name="Penin A."/>
            <person name="Aleoshin V."/>
            <person name="Panchin Y.V."/>
        </authorList>
    </citation>
    <scope>NUCLEOTIDE SEQUENCE [LARGE SCALE GENOMIC DNA]</scope>
    <source>
        <strain evidence="18">Intl2013</strain>
        <tissue evidence="18">Whole animal</tissue>
    </source>
</reference>
<dbReference type="GO" id="GO:0009378">
    <property type="term" value="F:four-way junction helicase activity"/>
    <property type="evidence" value="ECO:0007669"/>
    <property type="project" value="TreeGrafter"/>
</dbReference>
<dbReference type="Gene3D" id="3.30.40.10">
    <property type="entry name" value="Zinc/RING finger domain, C3HC4 (zinc finger)"/>
    <property type="match status" value="1"/>
</dbReference>
<gene>
    <name evidence="18" type="ORF">A3Q56_05283</name>
</gene>
<keyword evidence="9" id="KW-0238">DNA-binding</keyword>
<dbReference type="GO" id="GO:0005737">
    <property type="term" value="C:cytoplasm"/>
    <property type="evidence" value="ECO:0007669"/>
    <property type="project" value="TreeGrafter"/>
</dbReference>
<evidence type="ECO:0000313" key="19">
    <source>
        <dbReference type="Proteomes" id="UP000078046"/>
    </source>
</evidence>
<evidence type="ECO:0000256" key="2">
    <source>
        <dbReference type="ARBA" id="ARBA00005446"/>
    </source>
</evidence>
<dbReference type="PANTHER" id="PTHR13710">
    <property type="entry name" value="DNA HELICASE RECQ FAMILY MEMBER"/>
    <property type="match status" value="1"/>
</dbReference>
<dbReference type="GO" id="GO:0006355">
    <property type="term" value="P:regulation of DNA-templated transcription"/>
    <property type="evidence" value="ECO:0007669"/>
    <property type="project" value="InterPro"/>
</dbReference>
<evidence type="ECO:0000256" key="5">
    <source>
        <dbReference type="ARBA" id="ARBA00022801"/>
    </source>
</evidence>
<feature type="domain" description="Helicase ATP-binding" evidence="16">
    <location>
        <begin position="33"/>
        <end position="214"/>
    </location>
</feature>
<dbReference type="Pfam" id="PF08236">
    <property type="entry name" value="SRI"/>
    <property type="match status" value="1"/>
</dbReference>
<organism evidence="18 19">
    <name type="scientific">Intoshia linei</name>
    <dbReference type="NCBI Taxonomy" id="1819745"/>
    <lineage>
        <taxon>Eukaryota</taxon>
        <taxon>Metazoa</taxon>
        <taxon>Spiralia</taxon>
        <taxon>Lophotrochozoa</taxon>
        <taxon>Mesozoa</taxon>
        <taxon>Orthonectida</taxon>
        <taxon>Rhopaluridae</taxon>
        <taxon>Intoshia</taxon>
    </lineage>
</organism>
<dbReference type="GO" id="GO:0008270">
    <property type="term" value="F:zinc ion binding"/>
    <property type="evidence" value="ECO:0007669"/>
    <property type="project" value="UniProtKB-KW"/>
</dbReference>
<name>A0A177B044_9BILA</name>
<accession>A0A177B044</accession>
<dbReference type="GO" id="GO:0003677">
    <property type="term" value="F:DNA binding"/>
    <property type="evidence" value="ECO:0007669"/>
    <property type="project" value="UniProtKB-KW"/>
</dbReference>
<dbReference type="Proteomes" id="UP000078046">
    <property type="component" value="Unassembled WGS sequence"/>
</dbReference>
<evidence type="ECO:0000256" key="6">
    <source>
        <dbReference type="ARBA" id="ARBA00022806"/>
    </source>
</evidence>
<comment type="caution">
    <text evidence="18">The sequence shown here is derived from an EMBL/GenBank/DDBJ whole genome shotgun (WGS) entry which is preliminary data.</text>
</comment>
<keyword evidence="4 13" id="KW-0863">Zinc-finger</keyword>
<dbReference type="InterPro" id="IPR027417">
    <property type="entry name" value="P-loop_NTPase"/>
</dbReference>
<dbReference type="InterPro" id="IPR011545">
    <property type="entry name" value="DEAD/DEAH_box_helicase_dom"/>
</dbReference>